<dbReference type="InterPro" id="IPR043131">
    <property type="entry name" value="BCAT-like_N"/>
</dbReference>
<dbReference type="SUPFAM" id="SSF56752">
    <property type="entry name" value="D-aminoacid aminotransferase-like PLP-dependent enzymes"/>
    <property type="match status" value="1"/>
</dbReference>
<dbReference type="Gene3D" id="3.20.10.10">
    <property type="entry name" value="D-amino Acid Aminotransferase, subunit A, domain 2"/>
    <property type="match status" value="1"/>
</dbReference>
<dbReference type="EMBL" id="FMZE01000006">
    <property type="protein sequence ID" value="SDD21195.1"/>
    <property type="molecule type" value="Genomic_DNA"/>
</dbReference>
<dbReference type="AlphaFoldDB" id="A0A222VIB4"/>
<gene>
    <name evidence="1" type="ORF">SAMN05421630_106424</name>
</gene>
<dbReference type="GO" id="GO:0016829">
    <property type="term" value="F:lyase activity"/>
    <property type="evidence" value="ECO:0007669"/>
    <property type="project" value="UniProtKB-KW"/>
</dbReference>
<sequence>MELNGAPATVEQLSVLALANYGHFTSMLVDEGRARGLHLHLQRLARDCREVFGVDLDTERVRHHIRRALGGRSGSVIVRVTVYDPALDLGSIGADADPHVLVTTRTGPLAPPSPWRLRSTVYGRELPEVKHVGLFGALHRRRAAQREGYDDVLFVNADGIVSELSTSNIGFVRDGGVFWPRSEWLPGVTMALLDGVLGDLATWKPVTLADVPSMDAVFATNAASGIRAIAAVDAHCLPTGHPMLRRLGEMYTAIAPEVV</sequence>
<dbReference type="Gene3D" id="3.30.470.10">
    <property type="match status" value="1"/>
</dbReference>
<proteinExistence type="predicted"/>
<evidence type="ECO:0000313" key="2">
    <source>
        <dbReference type="Proteomes" id="UP000199494"/>
    </source>
</evidence>
<dbReference type="STRING" id="530584.SAMN05421630_106424"/>
<evidence type="ECO:0000313" key="1">
    <source>
        <dbReference type="EMBL" id="SDD21195.1"/>
    </source>
</evidence>
<dbReference type="InterPro" id="IPR043132">
    <property type="entry name" value="BCAT-like_C"/>
</dbReference>
<dbReference type="Pfam" id="PF01063">
    <property type="entry name" value="Aminotran_4"/>
    <property type="match status" value="1"/>
</dbReference>
<dbReference type="RefSeq" id="WP_091806390.1">
    <property type="nucleotide sequence ID" value="NZ_CP016353.1"/>
</dbReference>
<reference evidence="1 2" key="1">
    <citation type="submission" date="2016-10" db="EMBL/GenBank/DDBJ databases">
        <authorList>
            <person name="de Groot N.N."/>
        </authorList>
    </citation>
    <scope>NUCLEOTIDE SEQUENCE [LARGE SCALE GENOMIC DNA]</scope>
    <source>
        <strain evidence="1 2">CGMCC 4.5506</strain>
    </source>
</reference>
<accession>A0A222VIB4</accession>
<organism evidence="1 2">
    <name type="scientific">Prauserella marina</name>
    <dbReference type="NCBI Taxonomy" id="530584"/>
    <lineage>
        <taxon>Bacteria</taxon>
        <taxon>Bacillati</taxon>
        <taxon>Actinomycetota</taxon>
        <taxon>Actinomycetes</taxon>
        <taxon>Pseudonocardiales</taxon>
        <taxon>Pseudonocardiaceae</taxon>
        <taxon>Prauserella</taxon>
    </lineage>
</organism>
<dbReference type="InterPro" id="IPR036038">
    <property type="entry name" value="Aminotransferase-like"/>
</dbReference>
<name>A0A222VIB4_9PSEU</name>
<dbReference type="GO" id="GO:0008483">
    <property type="term" value="F:transaminase activity"/>
    <property type="evidence" value="ECO:0007669"/>
    <property type="project" value="UniProtKB-KW"/>
</dbReference>
<keyword evidence="1" id="KW-0808">Transferase</keyword>
<dbReference type="OrthoDB" id="8912228at2"/>
<keyword evidence="1" id="KW-0032">Aminotransferase</keyword>
<keyword evidence="1" id="KW-0456">Lyase</keyword>
<dbReference type="NCBIfam" id="NF006734">
    <property type="entry name" value="PRK09266.1"/>
    <property type="match status" value="1"/>
</dbReference>
<dbReference type="KEGG" id="pmad:BAY61_00060"/>
<dbReference type="Proteomes" id="UP000199494">
    <property type="component" value="Unassembled WGS sequence"/>
</dbReference>
<dbReference type="InterPro" id="IPR001544">
    <property type="entry name" value="Aminotrans_IV"/>
</dbReference>
<protein>
    <submittedName>
        <fullName evidence="1">Branched-chain amino acid aminotransferase/4-amino-4-deoxychorismate lyase</fullName>
    </submittedName>
</protein>
<keyword evidence="2" id="KW-1185">Reference proteome</keyword>